<accession>A0A840QHS1</accession>
<evidence type="ECO:0000259" key="1">
    <source>
        <dbReference type="Pfam" id="PF01636"/>
    </source>
</evidence>
<dbReference type="InterPro" id="IPR002575">
    <property type="entry name" value="Aminoglycoside_PTrfase"/>
</dbReference>
<protein>
    <submittedName>
        <fullName evidence="2">Ser/Thr protein kinase RdoA (MazF antagonist)</fullName>
    </submittedName>
</protein>
<dbReference type="AlphaFoldDB" id="A0A840QHS1"/>
<name>A0A840QHS1_9PSEU</name>
<dbReference type="InterPro" id="IPR011009">
    <property type="entry name" value="Kinase-like_dom_sf"/>
</dbReference>
<keyword evidence="2" id="KW-0418">Kinase</keyword>
<dbReference type="RefSeq" id="WP_184729886.1">
    <property type="nucleotide sequence ID" value="NZ_JACHIW010000002.1"/>
</dbReference>
<reference evidence="2 3" key="1">
    <citation type="submission" date="2020-08" db="EMBL/GenBank/DDBJ databases">
        <title>Sequencing the genomes of 1000 actinobacteria strains.</title>
        <authorList>
            <person name="Klenk H.-P."/>
        </authorList>
    </citation>
    <scope>NUCLEOTIDE SEQUENCE [LARGE SCALE GENOMIC DNA]</scope>
    <source>
        <strain evidence="2 3">DSM 45584</strain>
    </source>
</reference>
<dbReference type="Pfam" id="PF01636">
    <property type="entry name" value="APH"/>
    <property type="match status" value="1"/>
</dbReference>
<dbReference type="Proteomes" id="UP000584374">
    <property type="component" value="Unassembled WGS sequence"/>
</dbReference>
<dbReference type="PANTHER" id="PTHR21310:SF15">
    <property type="entry name" value="AMINOGLYCOSIDE PHOSPHOTRANSFERASE DOMAIN-CONTAINING PROTEIN"/>
    <property type="match status" value="1"/>
</dbReference>
<dbReference type="Gene3D" id="3.90.1200.10">
    <property type="match status" value="1"/>
</dbReference>
<comment type="caution">
    <text evidence="2">The sequence shown here is derived from an EMBL/GenBank/DDBJ whole genome shotgun (WGS) entry which is preliminary data.</text>
</comment>
<feature type="domain" description="Aminoglycoside phosphotransferase" evidence="1">
    <location>
        <begin position="35"/>
        <end position="237"/>
    </location>
</feature>
<gene>
    <name evidence="2" type="ORF">BJ970_005808</name>
</gene>
<proteinExistence type="predicted"/>
<keyword evidence="3" id="KW-1185">Reference proteome</keyword>
<evidence type="ECO:0000313" key="3">
    <source>
        <dbReference type="Proteomes" id="UP000584374"/>
    </source>
</evidence>
<organism evidence="2 3">
    <name type="scientific">Saccharopolyspora phatthalungensis</name>
    <dbReference type="NCBI Taxonomy" id="664693"/>
    <lineage>
        <taxon>Bacteria</taxon>
        <taxon>Bacillati</taxon>
        <taxon>Actinomycetota</taxon>
        <taxon>Actinomycetes</taxon>
        <taxon>Pseudonocardiales</taxon>
        <taxon>Pseudonocardiaceae</taxon>
        <taxon>Saccharopolyspora</taxon>
    </lineage>
</organism>
<dbReference type="InterPro" id="IPR051678">
    <property type="entry name" value="AGP_Transferase"/>
</dbReference>
<dbReference type="SUPFAM" id="SSF56112">
    <property type="entry name" value="Protein kinase-like (PK-like)"/>
    <property type="match status" value="1"/>
</dbReference>
<evidence type="ECO:0000313" key="2">
    <source>
        <dbReference type="EMBL" id="MBB5158209.1"/>
    </source>
</evidence>
<dbReference type="EMBL" id="JACHIW010000002">
    <property type="protein sequence ID" value="MBB5158209.1"/>
    <property type="molecule type" value="Genomic_DNA"/>
</dbReference>
<keyword evidence="2" id="KW-0808">Transferase</keyword>
<sequence length="286" mass="32208">MNDQNLERLRALARSAGYDPADITSPPLTHATGTVVRMRSTETSLIGKIHRSRTLHQREVSAYRDWTPHLADATPRLLAVDTDLPGIVITAVPGRPLDELGLPQEAERAAFRQAGQFLRRLHQVPVTGHVPEITSYLAERAEHWITRTAAHLTRHDTQLVRHHMRRLMKITTARVTACHLDFQPRNLLWHPGEGLLRLIDFEHARIDLAARDLVRMNTRHFTHRPDLKAAFFAGYGPLNESDAAVLAHCTVLDGLTTLAYGHRNADPAFIHHGRALLSTLHQPTPR</sequence>
<dbReference type="GO" id="GO:0016301">
    <property type="term" value="F:kinase activity"/>
    <property type="evidence" value="ECO:0007669"/>
    <property type="project" value="UniProtKB-KW"/>
</dbReference>
<dbReference type="PANTHER" id="PTHR21310">
    <property type="entry name" value="AMINOGLYCOSIDE PHOSPHOTRANSFERASE-RELATED-RELATED"/>
    <property type="match status" value="1"/>
</dbReference>